<feature type="chain" id="PRO_5045717533" evidence="3">
    <location>
        <begin position="16"/>
        <end position="412"/>
    </location>
</feature>
<dbReference type="InterPro" id="IPR001611">
    <property type="entry name" value="Leu-rich_rpt"/>
</dbReference>
<keyword evidence="2" id="KW-0472">Membrane</keyword>
<dbReference type="PANTHER" id="PTHR48064">
    <property type="entry name" value="OS01G0750400 PROTEIN"/>
    <property type="match status" value="1"/>
</dbReference>
<dbReference type="SMART" id="SM01411">
    <property type="entry name" value="Ephrin_rec_like"/>
    <property type="match status" value="1"/>
</dbReference>
<dbReference type="PROSITE" id="PS51450">
    <property type="entry name" value="LRR"/>
    <property type="match status" value="1"/>
</dbReference>
<dbReference type="InterPro" id="IPR009030">
    <property type="entry name" value="Growth_fac_rcpt_cys_sf"/>
</dbReference>
<comment type="caution">
    <text evidence="5">The sequence shown here is derived from an EMBL/GenBank/DDBJ whole genome shotgun (WGS) entry which is preliminary data.</text>
</comment>
<gene>
    <name evidence="5" type="ORF">PAPYR_1055</name>
</gene>
<feature type="transmembrane region" description="Helical" evidence="2">
    <location>
        <begin position="333"/>
        <end position="361"/>
    </location>
</feature>
<evidence type="ECO:0000256" key="3">
    <source>
        <dbReference type="SAM" id="SignalP"/>
    </source>
</evidence>
<dbReference type="PANTHER" id="PTHR48064:SF6">
    <property type="entry name" value="RECEPTOR-LIKE PROTEIN KINASE 2"/>
    <property type="match status" value="1"/>
</dbReference>
<keyword evidence="2" id="KW-0812">Transmembrane</keyword>
<dbReference type="Gene3D" id="3.80.10.10">
    <property type="entry name" value="Ribonuclease Inhibitor"/>
    <property type="match status" value="2"/>
</dbReference>
<evidence type="ECO:0000256" key="2">
    <source>
        <dbReference type="SAM" id="Phobius"/>
    </source>
</evidence>
<name>A0ABQ8V017_9EUKA</name>
<dbReference type="EMBL" id="JAPMOS010000003">
    <property type="protein sequence ID" value="KAJ4462420.1"/>
    <property type="molecule type" value="Genomic_DNA"/>
</dbReference>
<protein>
    <submittedName>
        <fullName evidence="5">Leucine rich repeat domain protein</fullName>
    </submittedName>
</protein>
<feature type="compositionally biased region" description="Low complexity" evidence="1">
    <location>
        <begin position="379"/>
        <end position="390"/>
    </location>
</feature>
<evidence type="ECO:0000313" key="6">
    <source>
        <dbReference type="Proteomes" id="UP001141327"/>
    </source>
</evidence>
<dbReference type="SUPFAM" id="SSF52058">
    <property type="entry name" value="L domain-like"/>
    <property type="match status" value="1"/>
</dbReference>
<feature type="domain" description="Tyrosine-protein kinase ephrin type A/B receptor-like" evidence="4">
    <location>
        <begin position="276"/>
        <end position="312"/>
    </location>
</feature>
<sequence length="412" mass="43870">MKLCLALLLFGVALAQIPDFELQVLTDLYDVTNGGQWQASDNWKNGKDPCTVGLEWYGITCDTNGSHVITIDLTLNNLQGPIPPSISQLSHLERLYLGLNKITGDIDPLCGLSKLQTLTMPGNYLNGEVPQCFITNNRLASVDFENNQLQGFLYPFFQLPQLQSLDVSGNNIGGRLPAFDRLPRLSFFDVASNRLTGTIPPMDGLANLVFANLSDNGLYGPIPSFNPFVEAWLLDLRLQCPTPDGQLPTVHAPCSYCAPGYGHTAISRDCDECDAGTYSDGTSRCIPCPANSYAPNRLTDQCSKCPAGTFAPEGSAQCYLAGGAGDASATATLVLLVVLLVLGGVALLVWLLWGSFLGGWVKGIFGRIRGRRSGHTALAPSAAEEGAAASVRSPGERQPILGGGSYGSVPLS</sequence>
<keyword evidence="6" id="KW-1185">Reference proteome</keyword>
<dbReference type="Proteomes" id="UP001141327">
    <property type="component" value="Unassembled WGS sequence"/>
</dbReference>
<organism evidence="5 6">
    <name type="scientific">Paratrimastix pyriformis</name>
    <dbReference type="NCBI Taxonomy" id="342808"/>
    <lineage>
        <taxon>Eukaryota</taxon>
        <taxon>Metamonada</taxon>
        <taxon>Preaxostyla</taxon>
        <taxon>Paratrimastigidae</taxon>
        <taxon>Paratrimastix</taxon>
    </lineage>
</organism>
<dbReference type="Pfam" id="PF07699">
    <property type="entry name" value="Ephrin_rec_like"/>
    <property type="match status" value="1"/>
</dbReference>
<proteinExistence type="predicted"/>
<feature type="region of interest" description="Disordered" evidence="1">
    <location>
        <begin position="379"/>
        <end position="412"/>
    </location>
</feature>
<dbReference type="InterPro" id="IPR011641">
    <property type="entry name" value="Tyr-kin_ephrin_A/B_rcpt-like"/>
</dbReference>
<keyword evidence="3" id="KW-0732">Signal</keyword>
<evidence type="ECO:0000256" key="1">
    <source>
        <dbReference type="SAM" id="MobiDB-lite"/>
    </source>
</evidence>
<dbReference type="SUPFAM" id="SSF57184">
    <property type="entry name" value="Growth factor receptor domain"/>
    <property type="match status" value="1"/>
</dbReference>
<keyword evidence="2" id="KW-1133">Transmembrane helix</keyword>
<dbReference type="InterPro" id="IPR053038">
    <property type="entry name" value="RLP_Defense"/>
</dbReference>
<accession>A0ABQ8V017</accession>
<evidence type="ECO:0000313" key="5">
    <source>
        <dbReference type="EMBL" id="KAJ4462420.1"/>
    </source>
</evidence>
<dbReference type="InterPro" id="IPR032675">
    <property type="entry name" value="LRR_dom_sf"/>
</dbReference>
<reference evidence="5" key="1">
    <citation type="journal article" date="2022" name="bioRxiv">
        <title>Genomics of Preaxostyla Flagellates Illuminates Evolutionary Transitions and the Path Towards Mitochondrial Loss.</title>
        <authorList>
            <person name="Novak L.V.F."/>
            <person name="Treitli S.C."/>
            <person name="Pyrih J."/>
            <person name="Halakuc P."/>
            <person name="Pipaliya S.V."/>
            <person name="Vacek V."/>
            <person name="Brzon O."/>
            <person name="Soukal P."/>
            <person name="Eme L."/>
            <person name="Dacks J.B."/>
            <person name="Karnkowska A."/>
            <person name="Elias M."/>
            <person name="Hampl V."/>
        </authorList>
    </citation>
    <scope>NUCLEOTIDE SEQUENCE</scope>
    <source>
        <strain evidence="5">RCP-MX</strain>
    </source>
</reference>
<evidence type="ECO:0000259" key="4">
    <source>
        <dbReference type="Pfam" id="PF07699"/>
    </source>
</evidence>
<dbReference type="Gene3D" id="2.10.50.10">
    <property type="entry name" value="Tumor Necrosis Factor Receptor, subunit A, domain 2"/>
    <property type="match status" value="1"/>
</dbReference>
<dbReference type="Pfam" id="PF00560">
    <property type="entry name" value="LRR_1"/>
    <property type="match status" value="1"/>
</dbReference>
<feature type="signal peptide" evidence="3">
    <location>
        <begin position="1"/>
        <end position="15"/>
    </location>
</feature>